<evidence type="ECO:0000313" key="3">
    <source>
        <dbReference type="Proteomes" id="UP001652445"/>
    </source>
</evidence>
<protein>
    <submittedName>
        <fullName evidence="2">Extracellular solute-binding protein</fullName>
    </submittedName>
</protein>
<dbReference type="EMBL" id="JAOQIO010000103">
    <property type="protein sequence ID" value="MCU6796451.1"/>
    <property type="molecule type" value="Genomic_DNA"/>
</dbReference>
<evidence type="ECO:0000256" key="1">
    <source>
        <dbReference type="SAM" id="SignalP"/>
    </source>
</evidence>
<dbReference type="SUPFAM" id="SSF53850">
    <property type="entry name" value="Periplasmic binding protein-like II"/>
    <property type="match status" value="1"/>
</dbReference>
<dbReference type="Pfam" id="PF01547">
    <property type="entry name" value="SBP_bac_1"/>
    <property type="match status" value="1"/>
</dbReference>
<keyword evidence="3" id="KW-1185">Reference proteome</keyword>
<evidence type="ECO:0000313" key="2">
    <source>
        <dbReference type="EMBL" id="MCU6796451.1"/>
    </source>
</evidence>
<dbReference type="InterPro" id="IPR006059">
    <property type="entry name" value="SBP"/>
</dbReference>
<organism evidence="2 3">
    <name type="scientific">Paenibacillus baimaensis</name>
    <dbReference type="NCBI Taxonomy" id="2982185"/>
    <lineage>
        <taxon>Bacteria</taxon>
        <taxon>Bacillati</taxon>
        <taxon>Bacillota</taxon>
        <taxon>Bacilli</taxon>
        <taxon>Bacillales</taxon>
        <taxon>Paenibacillaceae</taxon>
        <taxon>Paenibacillus</taxon>
    </lineage>
</organism>
<feature type="chain" id="PRO_5047056916" evidence="1">
    <location>
        <begin position="23"/>
        <end position="441"/>
    </location>
</feature>
<dbReference type="Proteomes" id="UP001652445">
    <property type="component" value="Unassembled WGS sequence"/>
</dbReference>
<gene>
    <name evidence="2" type="ORF">OB236_30435</name>
</gene>
<sequence>MKKLICMIVVIILAIMTGCSGGAGTAGPGESKPQAAVPIKTLKLATLQAENVDTMNVYVKNFEKNNPGYTVEITAIPGVAAFNAAMASKLAAGDPPDIMTYQWGTQIQLYAKGGHLMDLSNKGFEDKIKPIKKKLNVYEGKTYAFPSQQDFFGIFMSMDVAKKYGVTEIPKTLSEFLAACETMQKNGLAAPIVIPAKDGSGATQFNFGYLHQVISGKNPDFYKETLDGTKKWNGQEFQDLFRDYGKLLKYANKDLLGLDPDGAFKRFAKEEAAFYFGGSYNIISIRTLNPNQNFVMAPTPWVEDAKDNVAISDYNNAISISSKTKYPEAALAFLNEMFTVESGNLLAKNVSTISSVKGTMTSFDKSLDNVIPILDKGNYVGFSEREWIPGIKEIMKKATQDWMSGVDLKMVLDRMEMEHQRLLNATPEFKKEFMEMREKSK</sequence>
<reference evidence="2 3" key="1">
    <citation type="submission" date="2022-09" db="EMBL/GenBank/DDBJ databases">
        <authorList>
            <person name="Han X.L."/>
            <person name="Wang Q."/>
            <person name="Lu T."/>
        </authorList>
    </citation>
    <scope>NUCLEOTIDE SEQUENCE [LARGE SCALE GENOMIC DNA]</scope>
    <source>
        <strain evidence="2 3">WQ 127069</strain>
    </source>
</reference>
<dbReference type="RefSeq" id="WP_262687272.1">
    <property type="nucleotide sequence ID" value="NZ_JAOQIO010000103.1"/>
</dbReference>
<dbReference type="InterPro" id="IPR050490">
    <property type="entry name" value="Bact_solute-bd_prot1"/>
</dbReference>
<comment type="caution">
    <text evidence="2">The sequence shown here is derived from an EMBL/GenBank/DDBJ whole genome shotgun (WGS) entry which is preliminary data.</text>
</comment>
<accession>A0ABT2UR06</accession>
<keyword evidence="1" id="KW-0732">Signal</keyword>
<proteinExistence type="predicted"/>
<name>A0ABT2UR06_9BACL</name>
<dbReference type="PROSITE" id="PS51257">
    <property type="entry name" value="PROKAR_LIPOPROTEIN"/>
    <property type="match status" value="1"/>
</dbReference>
<dbReference type="Gene3D" id="3.40.190.10">
    <property type="entry name" value="Periplasmic binding protein-like II"/>
    <property type="match status" value="2"/>
</dbReference>
<dbReference type="PANTHER" id="PTHR43649">
    <property type="entry name" value="ARABINOSE-BINDING PROTEIN-RELATED"/>
    <property type="match status" value="1"/>
</dbReference>
<feature type="signal peptide" evidence="1">
    <location>
        <begin position="1"/>
        <end position="22"/>
    </location>
</feature>